<evidence type="ECO:0000313" key="1">
    <source>
        <dbReference type="EMBL" id="SFE33050.1"/>
    </source>
</evidence>
<dbReference type="Proteomes" id="UP000198896">
    <property type="component" value="Unassembled WGS sequence"/>
</dbReference>
<accession>A0A1I1ZRK9</accession>
<protein>
    <submittedName>
        <fullName evidence="1">Uncharacterized protein</fullName>
    </submittedName>
</protein>
<reference evidence="1 2" key="1">
    <citation type="submission" date="2016-10" db="EMBL/GenBank/DDBJ databases">
        <authorList>
            <person name="de Groot N.N."/>
        </authorList>
    </citation>
    <scope>NUCLEOTIDE SEQUENCE [LARGE SCALE GENOMIC DNA]</scope>
    <source>
        <strain evidence="1 2">DSM 9236</strain>
    </source>
</reference>
<dbReference type="STRING" id="1123323.SAMN05216245_10443"/>
<dbReference type="EMBL" id="FONL01000004">
    <property type="protein sequence ID" value="SFE33050.1"/>
    <property type="molecule type" value="Genomic_DNA"/>
</dbReference>
<name>A0A1I1ZRK9_9FIRM</name>
<sequence>MRPDLVVPGENEENFVAARDTRVVTVPFSPIEKRFAKEKPQLMPGLKMLREELGDAEFDRLINRIHNINVSGERCLIVAESELHRTFILRDAIPAISKAFNVSNIRVVTQG</sequence>
<keyword evidence="2" id="KW-1185">Reference proteome</keyword>
<proteinExistence type="predicted"/>
<organism evidence="1 2">
    <name type="scientific">Succiniclasticum ruminis DSM 9236</name>
    <dbReference type="NCBI Taxonomy" id="1123323"/>
    <lineage>
        <taxon>Bacteria</taxon>
        <taxon>Bacillati</taxon>
        <taxon>Bacillota</taxon>
        <taxon>Negativicutes</taxon>
        <taxon>Acidaminococcales</taxon>
        <taxon>Acidaminococcaceae</taxon>
        <taxon>Succiniclasticum</taxon>
    </lineage>
</organism>
<dbReference type="OrthoDB" id="3034760at2"/>
<gene>
    <name evidence="1" type="ORF">SAMN05216245_10443</name>
</gene>
<dbReference type="AlphaFoldDB" id="A0A1I1ZRK9"/>
<evidence type="ECO:0000313" key="2">
    <source>
        <dbReference type="Proteomes" id="UP000198896"/>
    </source>
</evidence>
<dbReference type="RefSeq" id="WP_093913093.1">
    <property type="nucleotide sequence ID" value="NZ_FONL01000004.1"/>
</dbReference>